<dbReference type="AlphaFoldDB" id="A0A3R7QXE3"/>
<sequence>MPLDREYESFFALILSEELDSVDNAREILQRQEIYKSSANQQRNHVEVDFKDVLPIVIKTGEPVSKKRKKGGRSQEDYLQKGGMLAFYDLNDFRSHFGMTRSQVEDLLTDLQPHYHYERGSKLPLENVVLASLWVLASQESYRHLAQCSVAIKACCILHNMCLENTDTEPVNIEEEDLPFPPRRPCSDYQINLAGEAKRNAIAASFM</sequence>
<reference evidence="1 2" key="1">
    <citation type="submission" date="2018-04" db="EMBL/GenBank/DDBJ databases">
        <authorList>
            <person name="Zhang X."/>
            <person name="Yuan J."/>
            <person name="Li F."/>
            <person name="Xiang J."/>
        </authorList>
    </citation>
    <scope>NUCLEOTIDE SEQUENCE [LARGE SCALE GENOMIC DNA]</scope>
    <source>
        <tissue evidence="1">Muscle</tissue>
    </source>
</reference>
<evidence type="ECO:0000313" key="2">
    <source>
        <dbReference type="Proteomes" id="UP000283509"/>
    </source>
</evidence>
<proteinExistence type="predicted"/>
<protein>
    <recommendedName>
        <fullName evidence="3">Nuclease HARBI1</fullName>
    </recommendedName>
</protein>
<dbReference type="OrthoDB" id="6358932at2759"/>
<evidence type="ECO:0000313" key="1">
    <source>
        <dbReference type="EMBL" id="ROT81772.1"/>
    </source>
</evidence>
<dbReference type="EMBL" id="QCYY01000920">
    <property type="protein sequence ID" value="ROT81772.1"/>
    <property type="molecule type" value="Genomic_DNA"/>
</dbReference>
<gene>
    <name evidence="1" type="ORF">C7M84_025068</name>
</gene>
<dbReference type="Proteomes" id="UP000283509">
    <property type="component" value="Unassembled WGS sequence"/>
</dbReference>
<reference evidence="1 2" key="2">
    <citation type="submission" date="2019-01" db="EMBL/GenBank/DDBJ databases">
        <title>The decoding of complex shrimp genome reveals the adaptation for benthos swimmer, frequently molting mechanism and breeding impact on genome.</title>
        <authorList>
            <person name="Sun Y."/>
            <person name="Gao Y."/>
            <person name="Yu Y."/>
        </authorList>
    </citation>
    <scope>NUCLEOTIDE SEQUENCE [LARGE SCALE GENOMIC DNA]</scope>
    <source>
        <tissue evidence="1">Muscle</tissue>
    </source>
</reference>
<comment type="caution">
    <text evidence="1">The sequence shown here is derived from an EMBL/GenBank/DDBJ whole genome shotgun (WGS) entry which is preliminary data.</text>
</comment>
<name>A0A3R7QXE3_PENVA</name>
<evidence type="ECO:0008006" key="3">
    <source>
        <dbReference type="Google" id="ProtNLM"/>
    </source>
</evidence>
<accession>A0A3R7QXE3</accession>
<organism evidence="1 2">
    <name type="scientific">Penaeus vannamei</name>
    <name type="common">Whiteleg shrimp</name>
    <name type="synonym">Litopenaeus vannamei</name>
    <dbReference type="NCBI Taxonomy" id="6689"/>
    <lineage>
        <taxon>Eukaryota</taxon>
        <taxon>Metazoa</taxon>
        <taxon>Ecdysozoa</taxon>
        <taxon>Arthropoda</taxon>
        <taxon>Crustacea</taxon>
        <taxon>Multicrustacea</taxon>
        <taxon>Malacostraca</taxon>
        <taxon>Eumalacostraca</taxon>
        <taxon>Eucarida</taxon>
        <taxon>Decapoda</taxon>
        <taxon>Dendrobranchiata</taxon>
        <taxon>Penaeoidea</taxon>
        <taxon>Penaeidae</taxon>
        <taxon>Penaeus</taxon>
    </lineage>
</organism>
<keyword evidence="2" id="KW-1185">Reference proteome</keyword>